<keyword evidence="3" id="KW-1185">Reference proteome</keyword>
<feature type="transmembrane region" description="Helical" evidence="1">
    <location>
        <begin position="324"/>
        <end position="343"/>
    </location>
</feature>
<dbReference type="RefSeq" id="WP_202747617.1">
    <property type="nucleotide sequence ID" value="NZ_JAESWC010000002.1"/>
</dbReference>
<feature type="transmembrane region" description="Helical" evidence="1">
    <location>
        <begin position="355"/>
        <end position="371"/>
    </location>
</feature>
<feature type="transmembrane region" description="Helical" evidence="1">
    <location>
        <begin position="72"/>
        <end position="89"/>
    </location>
</feature>
<dbReference type="EMBL" id="JAESWC010000002">
    <property type="protein sequence ID" value="MBL4934990.1"/>
    <property type="molecule type" value="Genomic_DNA"/>
</dbReference>
<evidence type="ECO:0000256" key="1">
    <source>
        <dbReference type="SAM" id="Phobius"/>
    </source>
</evidence>
<feature type="transmembrane region" description="Helical" evidence="1">
    <location>
        <begin position="198"/>
        <end position="216"/>
    </location>
</feature>
<feature type="transmembrane region" description="Helical" evidence="1">
    <location>
        <begin position="96"/>
        <end position="116"/>
    </location>
</feature>
<protein>
    <recommendedName>
        <fullName evidence="4">O-antigen ligase domain-containing protein</fullName>
    </recommendedName>
</protein>
<accession>A0ABS1T6Q9</accession>
<proteinExistence type="predicted"/>
<evidence type="ECO:0008006" key="4">
    <source>
        <dbReference type="Google" id="ProtNLM"/>
    </source>
</evidence>
<name>A0ABS1T6Q9_9CLOT</name>
<feature type="transmembrane region" description="Helical" evidence="1">
    <location>
        <begin position="150"/>
        <end position="169"/>
    </location>
</feature>
<comment type="caution">
    <text evidence="2">The sequence shown here is derived from an EMBL/GenBank/DDBJ whole genome shotgun (WGS) entry which is preliminary data.</text>
</comment>
<organism evidence="2 3">
    <name type="scientific">Clostridium rhizosphaerae</name>
    <dbReference type="NCBI Taxonomy" id="2803861"/>
    <lineage>
        <taxon>Bacteria</taxon>
        <taxon>Bacillati</taxon>
        <taxon>Bacillota</taxon>
        <taxon>Clostridia</taxon>
        <taxon>Eubacteriales</taxon>
        <taxon>Clostridiaceae</taxon>
        <taxon>Clostridium</taxon>
    </lineage>
</organism>
<feature type="transmembrane region" description="Helical" evidence="1">
    <location>
        <begin position="223"/>
        <end position="238"/>
    </location>
</feature>
<gene>
    <name evidence="2" type="ORF">JK636_04370</name>
</gene>
<feature type="transmembrane region" description="Helical" evidence="1">
    <location>
        <begin position="244"/>
        <end position="262"/>
    </location>
</feature>
<feature type="transmembrane region" description="Helical" evidence="1">
    <location>
        <begin position="6"/>
        <end position="24"/>
    </location>
</feature>
<keyword evidence="1" id="KW-0812">Transmembrane</keyword>
<keyword evidence="1" id="KW-1133">Transmembrane helix</keyword>
<sequence length="447" mass="51101">MNEIISSNKVLFIALLNVTLLSFAQAYGNGILIALSIALFCSLVILSTKELFLALMLFYLPWGPIIKMQPDGFTFFTLIIPIVFLILIFKHKKIDLQISIITFFFLTLTILAKMIYSYGFSLEYGFILMMFLFIPTYYKSYNTKIEFKKCVYYLFFGIIAACISSQVLMKIPHMLAYIYIDSAEHVGLLRFNGFYGDANFYSAQILAAISGLLVLIGENTEHSILNYLLIVILLFFGLQSVSKMFLLITAALLFVWFIFFIIDRRAISKKIGITLLIAITVVSVVTLNIFQQQINYYFIRFGMITDVNSLTTGRSSILMSYLNYFNTNILSTFFGVGLSFVLVNNRASHNTIIEVIYQLGLVGGVGLLLWVKLAFRDANASIVSNKFNRHIILLFIGCFASWLALDMLTFDEFFYFILFFFMGKKYLNCNKAIFTEGHNNEDKKIHL</sequence>
<dbReference type="Proteomes" id="UP000632377">
    <property type="component" value="Unassembled WGS sequence"/>
</dbReference>
<feature type="transmembrane region" description="Helical" evidence="1">
    <location>
        <begin position="271"/>
        <end position="290"/>
    </location>
</feature>
<evidence type="ECO:0000313" key="2">
    <source>
        <dbReference type="EMBL" id="MBL4934990.1"/>
    </source>
</evidence>
<feature type="transmembrane region" description="Helical" evidence="1">
    <location>
        <begin position="31"/>
        <end position="60"/>
    </location>
</feature>
<feature type="transmembrane region" description="Helical" evidence="1">
    <location>
        <begin position="122"/>
        <end position="138"/>
    </location>
</feature>
<reference evidence="2 3" key="1">
    <citation type="submission" date="2021-01" db="EMBL/GenBank/DDBJ databases">
        <title>Genome public.</title>
        <authorList>
            <person name="Liu C."/>
            <person name="Sun Q."/>
        </authorList>
    </citation>
    <scope>NUCLEOTIDE SEQUENCE [LARGE SCALE GENOMIC DNA]</scope>
    <source>
        <strain evidence="2 3">YIM B02515</strain>
    </source>
</reference>
<keyword evidence="1" id="KW-0472">Membrane</keyword>
<feature type="transmembrane region" description="Helical" evidence="1">
    <location>
        <begin position="391"/>
        <end position="421"/>
    </location>
</feature>
<evidence type="ECO:0000313" key="3">
    <source>
        <dbReference type="Proteomes" id="UP000632377"/>
    </source>
</evidence>